<evidence type="ECO:0000313" key="3">
    <source>
        <dbReference type="Proteomes" id="UP000485058"/>
    </source>
</evidence>
<protein>
    <submittedName>
        <fullName evidence="2">Uncharacterized protein</fullName>
    </submittedName>
</protein>
<keyword evidence="3" id="KW-1185">Reference proteome</keyword>
<evidence type="ECO:0000256" key="1">
    <source>
        <dbReference type="SAM" id="MobiDB-lite"/>
    </source>
</evidence>
<reference evidence="2 3" key="1">
    <citation type="submission" date="2020-02" db="EMBL/GenBank/DDBJ databases">
        <title>Draft genome sequence of Haematococcus lacustris strain NIES-144.</title>
        <authorList>
            <person name="Morimoto D."/>
            <person name="Nakagawa S."/>
            <person name="Yoshida T."/>
            <person name="Sawayama S."/>
        </authorList>
    </citation>
    <scope>NUCLEOTIDE SEQUENCE [LARGE SCALE GENOMIC DNA]</scope>
    <source>
        <strain evidence="2 3">NIES-144</strain>
    </source>
</reference>
<proteinExistence type="predicted"/>
<accession>A0A699Z0M7</accession>
<sequence>MSRCLHWSITHRILESSALAQCPTFDFTKLGSVNNTEGRLRLVLKGTEIIPIAISALAMANKHLVEAGADFQLHAVAASLPPFNEEKACKVGKGTSYHSAAGWVLSCFRSSSKPPSARYASISAVGNVALQVAAQILIWANTSLFLGREPDTRPDPGMRPQPRISTVVVPTMMTSSAAQGDTNVEVDQMQSMLAQQQQLMSLVQAFTAGVSFGSSSHAPAHSPVQQAPPASPRQATRARYQ</sequence>
<dbReference type="AlphaFoldDB" id="A0A699Z0M7"/>
<dbReference type="Proteomes" id="UP000485058">
    <property type="component" value="Unassembled WGS sequence"/>
</dbReference>
<name>A0A699Z0M7_HAELA</name>
<organism evidence="2 3">
    <name type="scientific">Haematococcus lacustris</name>
    <name type="common">Green alga</name>
    <name type="synonym">Haematococcus pluvialis</name>
    <dbReference type="NCBI Taxonomy" id="44745"/>
    <lineage>
        <taxon>Eukaryota</taxon>
        <taxon>Viridiplantae</taxon>
        <taxon>Chlorophyta</taxon>
        <taxon>core chlorophytes</taxon>
        <taxon>Chlorophyceae</taxon>
        <taxon>CS clade</taxon>
        <taxon>Chlamydomonadales</taxon>
        <taxon>Haematococcaceae</taxon>
        <taxon>Haematococcus</taxon>
    </lineage>
</organism>
<dbReference type="EMBL" id="BLLF01000516">
    <property type="protein sequence ID" value="GFH12564.1"/>
    <property type="molecule type" value="Genomic_DNA"/>
</dbReference>
<comment type="caution">
    <text evidence="2">The sequence shown here is derived from an EMBL/GenBank/DDBJ whole genome shotgun (WGS) entry which is preliminary data.</text>
</comment>
<evidence type="ECO:0000313" key="2">
    <source>
        <dbReference type="EMBL" id="GFH12564.1"/>
    </source>
</evidence>
<feature type="region of interest" description="Disordered" evidence="1">
    <location>
        <begin position="214"/>
        <end position="241"/>
    </location>
</feature>
<gene>
    <name evidence="2" type="ORF">HaLaN_08276</name>
</gene>